<feature type="compositionally biased region" description="Basic and acidic residues" evidence="1">
    <location>
        <begin position="154"/>
        <end position="171"/>
    </location>
</feature>
<dbReference type="GeneID" id="19191212"/>
<protein>
    <submittedName>
        <fullName evidence="2">Uncharacterized protein</fullName>
    </submittedName>
</protein>
<proteinExistence type="predicted"/>
<dbReference type="HOGENOM" id="CLU_095381_0_0_1"/>
<keyword evidence="3" id="KW-1185">Reference proteome</keyword>
<feature type="region of interest" description="Disordered" evidence="1">
    <location>
        <begin position="154"/>
        <end position="181"/>
    </location>
</feature>
<comment type="caution">
    <text evidence="2">The sequence shown here is derived from an EMBL/GenBank/DDBJ whole genome shotgun (WGS) entry which is preliminary data.</text>
</comment>
<evidence type="ECO:0000313" key="2">
    <source>
        <dbReference type="EMBL" id="EXJ70433.1"/>
    </source>
</evidence>
<name>W9WR95_9EURO</name>
<evidence type="ECO:0000256" key="1">
    <source>
        <dbReference type="SAM" id="MobiDB-lite"/>
    </source>
</evidence>
<evidence type="ECO:0000313" key="3">
    <source>
        <dbReference type="Proteomes" id="UP000019471"/>
    </source>
</evidence>
<reference evidence="2 3" key="1">
    <citation type="submission" date="2013-03" db="EMBL/GenBank/DDBJ databases">
        <title>The Genome Sequence of Cladophialophora psammophila CBS 110553.</title>
        <authorList>
            <consortium name="The Broad Institute Genomics Platform"/>
            <person name="Cuomo C."/>
            <person name="de Hoog S."/>
            <person name="Gorbushina A."/>
            <person name="Walker B."/>
            <person name="Young S.K."/>
            <person name="Zeng Q."/>
            <person name="Gargeya S."/>
            <person name="Fitzgerald M."/>
            <person name="Haas B."/>
            <person name="Abouelleil A."/>
            <person name="Allen A.W."/>
            <person name="Alvarado L."/>
            <person name="Arachchi H.M."/>
            <person name="Berlin A.M."/>
            <person name="Chapman S.B."/>
            <person name="Gainer-Dewar J."/>
            <person name="Goldberg J."/>
            <person name="Griggs A."/>
            <person name="Gujja S."/>
            <person name="Hansen M."/>
            <person name="Howarth C."/>
            <person name="Imamovic A."/>
            <person name="Ireland A."/>
            <person name="Larimer J."/>
            <person name="McCowan C."/>
            <person name="Murphy C."/>
            <person name="Pearson M."/>
            <person name="Poon T.W."/>
            <person name="Priest M."/>
            <person name="Roberts A."/>
            <person name="Saif S."/>
            <person name="Shea T."/>
            <person name="Sisk P."/>
            <person name="Sykes S."/>
            <person name="Wortman J."/>
            <person name="Nusbaum C."/>
            <person name="Birren B."/>
        </authorList>
    </citation>
    <scope>NUCLEOTIDE SEQUENCE [LARGE SCALE GENOMIC DNA]</scope>
    <source>
        <strain evidence="2 3">CBS 110553</strain>
    </source>
</reference>
<dbReference type="RefSeq" id="XP_007745285.1">
    <property type="nucleotide sequence ID" value="XM_007747095.1"/>
</dbReference>
<sequence length="181" mass="20960">MDESEHQPALHQHSKHIYGLSKQYLGYDPNNAGIRKLYKWFGLTIRGQFPGHRHLHPEQHRPYNRDAAVGEDDDDDNMSDIDPDLYGDSDDEFGDPGYNHDQHYDGHHDNRTEHDCCCGGNHGRWDRGLIDQRNGGYHDHNHWNGDGDNGHYGYHDGADYGDGGREHEHQHHGQGQWEDEY</sequence>
<dbReference type="EMBL" id="AMGX01000009">
    <property type="protein sequence ID" value="EXJ70433.1"/>
    <property type="molecule type" value="Genomic_DNA"/>
</dbReference>
<dbReference type="STRING" id="1182543.W9WR95"/>
<organism evidence="2 3">
    <name type="scientific">Cladophialophora psammophila CBS 110553</name>
    <dbReference type="NCBI Taxonomy" id="1182543"/>
    <lineage>
        <taxon>Eukaryota</taxon>
        <taxon>Fungi</taxon>
        <taxon>Dikarya</taxon>
        <taxon>Ascomycota</taxon>
        <taxon>Pezizomycotina</taxon>
        <taxon>Eurotiomycetes</taxon>
        <taxon>Chaetothyriomycetidae</taxon>
        <taxon>Chaetothyriales</taxon>
        <taxon>Herpotrichiellaceae</taxon>
        <taxon>Cladophialophora</taxon>
    </lineage>
</organism>
<dbReference type="AlphaFoldDB" id="W9WR95"/>
<accession>W9WR95</accession>
<gene>
    <name evidence="2" type="ORF">A1O5_06501</name>
</gene>
<dbReference type="Proteomes" id="UP000019471">
    <property type="component" value="Unassembled WGS sequence"/>
</dbReference>